<keyword evidence="1" id="KW-1133">Transmembrane helix</keyword>
<reference evidence="2" key="1">
    <citation type="journal article" date="2021" name="IMA Fungus">
        <title>Genomic characterization of three marine fungi, including Emericellopsis atlantica sp. nov. with signatures of a generalist lifestyle and marine biomass degradation.</title>
        <authorList>
            <person name="Hagestad O.C."/>
            <person name="Hou L."/>
            <person name="Andersen J.H."/>
            <person name="Hansen E.H."/>
            <person name="Altermark B."/>
            <person name="Li C."/>
            <person name="Kuhnert E."/>
            <person name="Cox R.J."/>
            <person name="Crous P.W."/>
            <person name="Spatafora J.W."/>
            <person name="Lail K."/>
            <person name="Amirebrahimi M."/>
            <person name="Lipzen A."/>
            <person name="Pangilinan J."/>
            <person name="Andreopoulos W."/>
            <person name="Hayes R.D."/>
            <person name="Ng V."/>
            <person name="Grigoriev I.V."/>
            <person name="Jackson S.A."/>
            <person name="Sutton T.D.S."/>
            <person name="Dobson A.D.W."/>
            <person name="Rama T."/>
        </authorList>
    </citation>
    <scope>NUCLEOTIDE SEQUENCE</scope>
    <source>
        <strain evidence="2">TS7</strain>
    </source>
</reference>
<evidence type="ECO:0008006" key="4">
    <source>
        <dbReference type="Google" id="ProtNLM"/>
    </source>
</evidence>
<evidence type="ECO:0000313" key="2">
    <source>
        <dbReference type="EMBL" id="KAG9250562.1"/>
    </source>
</evidence>
<dbReference type="Pfam" id="PF06912">
    <property type="entry name" value="DUF1275"/>
    <property type="match status" value="1"/>
</dbReference>
<organism evidence="2 3">
    <name type="scientific">Emericellopsis atlantica</name>
    <dbReference type="NCBI Taxonomy" id="2614577"/>
    <lineage>
        <taxon>Eukaryota</taxon>
        <taxon>Fungi</taxon>
        <taxon>Dikarya</taxon>
        <taxon>Ascomycota</taxon>
        <taxon>Pezizomycotina</taxon>
        <taxon>Sordariomycetes</taxon>
        <taxon>Hypocreomycetidae</taxon>
        <taxon>Hypocreales</taxon>
        <taxon>Bionectriaceae</taxon>
        <taxon>Emericellopsis</taxon>
    </lineage>
</organism>
<dbReference type="Proteomes" id="UP000887229">
    <property type="component" value="Unassembled WGS sequence"/>
</dbReference>
<sequence length="273" mass="29120">MAKDSPSQQRPAGRGMQHASREINPNLADLPMLMCSFLSGLVDAASFNAAAVFVSMQTGNTVFIALGAASLPAGDARRWLRALVSVASFLTGCTFFASMSRLLGPLRRSTLFASFFLQTLLLVVCASLAQTNVAPAFGIANVDPFAHVDLQEKQARDDQWAVYLTVALLAFQSSGQIVLSRALGLGEIPSVVLTSLYCDLVSDPNVLQSSNTKRNRRALSVVLFMIGGIASGWLQRTVVGVRGVLWIAAGIKLVIAFGWLVWKGKSKEGADAS</sequence>
<keyword evidence="3" id="KW-1185">Reference proteome</keyword>
<dbReference type="EMBL" id="MU251276">
    <property type="protein sequence ID" value="KAG9250562.1"/>
    <property type="molecule type" value="Genomic_DNA"/>
</dbReference>
<gene>
    <name evidence="2" type="ORF">F5Z01DRAFT_665886</name>
</gene>
<feature type="transmembrane region" description="Helical" evidence="1">
    <location>
        <begin position="218"/>
        <end position="238"/>
    </location>
</feature>
<name>A0A9P7ZF79_9HYPO</name>
<evidence type="ECO:0000313" key="3">
    <source>
        <dbReference type="Proteomes" id="UP000887229"/>
    </source>
</evidence>
<proteinExistence type="predicted"/>
<feature type="transmembrane region" description="Helical" evidence="1">
    <location>
        <begin position="244"/>
        <end position="262"/>
    </location>
</feature>
<dbReference type="PANTHER" id="PTHR37488:SF2">
    <property type="entry name" value="DUF1275 DOMAIN-CONTAINING PROTEIN"/>
    <property type="match status" value="1"/>
</dbReference>
<dbReference type="GeneID" id="70295096"/>
<feature type="transmembrane region" description="Helical" evidence="1">
    <location>
        <begin position="79"/>
        <end position="99"/>
    </location>
</feature>
<keyword evidence="1" id="KW-0812">Transmembrane</keyword>
<dbReference type="InterPro" id="IPR010699">
    <property type="entry name" value="DUF1275"/>
</dbReference>
<dbReference type="RefSeq" id="XP_046114486.1">
    <property type="nucleotide sequence ID" value="XM_046264193.1"/>
</dbReference>
<protein>
    <recommendedName>
        <fullName evidence="4">DUF1275 domain protein</fullName>
    </recommendedName>
</protein>
<keyword evidence="1" id="KW-0472">Membrane</keyword>
<dbReference type="OrthoDB" id="5288586at2759"/>
<dbReference type="AlphaFoldDB" id="A0A9P7ZF79"/>
<accession>A0A9P7ZF79</accession>
<dbReference type="PANTHER" id="PTHR37488">
    <property type="entry name" value="DUF1275 DOMAIN-CONTAINING PROTEIN"/>
    <property type="match status" value="1"/>
</dbReference>
<feature type="transmembrane region" description="Helical" evidence="1">
    <location>
        <begin position="111"/>
        <end position="129"/>
    </location>
</feature>
<evidence type="ECO:0000256" key="1">
    <source>
        <dbReference type="SAM" id="Phobius"/>
    </source>
</evidence>
<comment type="caution">
    <text evidence="2">The sequence shown here is derived from an EMBL/GenBank/DDBJ whole genome shotgun (WGS) entry which is preliminary data.</text>
</comment>